<dbReference type="InterPro" id="IPR013216">
    <property type="entry name" value="Methyltransf_11"/>
</dbReference>
<reference evidence="5" key="1">
    <citation type="submission" date="2022-10" db="EMBL/GenBank/DDBJ databases">
        <authorList>
            <person name="Yue Y."/>
        </authorList>
    </citation>
    <scope>NUCLEOTIDE SEQUENCE</scope>
    <source>
        <strain evidence="5">Z654</strain>
    </source>
</reference>
<dbReference type="Gene3D" id="3.40.50.150">
    <property type="entry name" value="Vaccinia Virus protein VP39"/>
    <property type="match status" value="1"/>
</dbReference>
<dbReference type="InterPro" id="IPR050602">
    <property type="entry name" value="Malonyl-ACP_OMT"/>
</dbReference>
<organism evidence="5 6">
    <name type="scientific">Halocynthiibacter halioticoli</name>
    <dbReference type="NCBI Taxonomy" id="2986804"/>
    <lineage>
        <taxon>Bacteria</taxon>
        <taxon>Pseudomonadati</taxon>
        <taxon>Pseudomonadota</taxon>
        <taxon>Alphaproteobacteria</taxon>
        <taxon>Rhodobacterales</taxon>
        <taxon>Paracoccaceae</taxon>
        <taxon>Halocynthiibacter</taxon>
    </lineage>
</organism>
<dbReference type="PANTHER" id="PTHR13090">
    <property type="entry name" value="ARGININE-HYDROXYLASE NDUFAF5, MITOCHONDRIAL"/>
    <property type="match status" value="1"/>
</dbReference>
<evidence type="ECO:0000313" key="6">
    <source>
        <dbReference type="Proteomes" id="UP001208041"/>
    </source>
</evidence>
<keyword evidence="2" id="KW-0808">Transferase</keyword>
<evidence type="ECO:0000313" key="5">
    <source>
        <dbReference type="EMBL" id="MCV6825578.1"/>
    </source>
</evidence>
<dbReference type="Pfam" id="PF08241">
    <property type="entry name" value="Methyltransf_11"/>
    <property type="match status" value="1"/>
</dbReference>
<gene>
    <name evidence="5" type="ORF">OH136_13535</name>
</gene>
<sequence>MNNQPPELTERKALELHRARAQHDALFLQLDTADEIQERLTEVNRRFTNPAIVTAFPEIWRECFPNAKIISDTDVLSLEQQAHDLVIHALCLHWANDPVGQLVQSRRALKPDGLFIGAMFGGQTLAELRSVLAEVESATTGGISPRVAPMAEIRDLGGLLQRAGFALPVADSAVKTVTYSDAVRLMHDLRHMGEGNALAQRHKKPLTRSQIEKIVETYATHFPSESGRIRATFEIVYLTGWAPDDSQQKPLRPGSATTRLADALGTSELTIPNSSAKTQP</sequence>
<comment type="caution">
    <text evidence="5">The sequence shown here is derived from an EMBL/GenBank/DDBJ whole genome shotgun (WGS) entry which is preliminary data.</text>
</comment>
<protein>
    <submittedName>
        <fullName evidence="5">Methyltransferase domain-containing protein</fullName>
    </submittedName>
</protein>
<dbReference type="GO" id="GO:0032259">
    <property type="term" value="P:methylation"/>
    <property type="evidence" value="ECO:0007669"/>
    <property type="project" value="UniProtKB-KW"/>
</dbReference>
<evidence type="ECO:0000256" key="2">
    <source>
        <dbReference type="ARBA" id="ARBA00022679"/>
    </source>
</evidence>
<keyword evidence="6" id="KW-1185">Reference proteome</keyword>
<dbReference type="GO" id="GO:0008757">
    <property type="term" value="F:S-adenosylmethionine-dependent methyltransferase activity"/>
    <property type="evidence" value="ECO:0007669"/>
    <property type="project" value="InterPro"/>
</dbReference>
<feature type="compositionally biased region" description="Polar residues" evidence="3">
    <location>
        <begin position="267"/>
        <end position="280"/>
    </location>
</feature>
<dbReference type="EMBL" id="JAOYFC010000003">
    <property type="protein sequence ID" value="MCV6825578.1"/>
    <property type="molecule type" value="Genomic_DNA"/>
</dbReference>
<dbReference type="InterPro" id="IPR029063">
    <property type="entry name" value="SAM-dependent_MTases_sf"/>
</dbReference>
<proteinExistence type="predicted"/>
<dbReference type="SUPFAM" id="SSF53335">
    <property type="entry name" value="S-adenosyl-L-methionine-dependent methyltransferases"/>
    <property type="match status" value="1"/>
</dbReference>
<dbReference type="AlphaFoldDB" id="A0AAE3J2L1"/>
<keyword evidence="1 5" id="KW-0489">Methyltransferase</keyword>
<evidence type="ECO:0000259" key="4">
    <source>
        <dbReference type="Pfam" id="PF08241"/>
    </source>
</evidence>
<accession>A0AAE3J2L1</accession>
<dbReference type="RefSeq" id="WP_263954505.1">
    <property type="nucleotide sequence ID" value="NZ_JAOYFC010000003.1"/>
</dbReference>
<evidence type="ECO:0000256" key="3">
    <source>
        <dbReference type="SAM" id="MobiDB-lite"/>
    </source>
</evidence>
<evidence type="ECO:0000256" key="1">
    <source>
        <dbReference type="ARBA" id="ARBA00022603"/>
    </source>
</evidence>
<name>A0AAE3J2L1_9RHOB</name>
<dbReference type="Proteomes" id="UP001208041">
    <property type="component" value="Unassembled WGS sequence"/>
</dbReference>
<feature type="region of interest" description="Disordered" evidence="3">
    <location>
        <begin position="244"/>
        <end position="280"/>
    </location>
</feature>
<feature type="domain" description="Methyltransferase type 11" evidence="4">
    <location>
        <begin position="46"/>
        <end position="116"/>
    </location>
</feature>
<dbReference type="PANTHER" id="PTHR13090:SF1">
    <property type="entry name" value="ARGININE-HYDROXYLASE NDUFAF5, MITOCHONDRIAL"/>
    <property type="match status" value="1"/>
</dbReference>